<gene>
    <name evidence="2" type="ORF">JTE90_014974</name>
</gene>
<proteinExistence type="predicted"/>
<comment type="caution">
    <text evidence="2">The sequence shown here is derived from an EMBL/GenBank/DDBJ whole genome shotgun (WGS) entry which is preliminary data.</text>
</comment>
<organism evidence="2 3">
    <name type="scientific">Oedothorax gibbosus</name>
    <dbReference type="NCBI Taxonomy" id="931172"/>
    <lineage>
        <taxon>Eukaryota</taxon>
        <taxon>Metazoa</taxon>
        <taxon>Ecdysozoa</taxon>
        <taxon>Arthropoda</taxon>
        <taxon>Chelicerata</taxon>
        <taxon>Arachnida</taxon>
        <taxon>Araneae</taxon>
        <taxon>Araneomorphae</taxon>
        <taxon>Entelegynae</taxon>
        <taxon>Araneoidea</taxon>
        <taxon>Linyphiidae</taxon>
        <taxon>Erigoninae</taxon>
        <taxon>Oedothorax</taxon>
    </lineage>
</organism>
<dbReference type="AlphaFoldDB" id="A0AAV6UWZ4"/>
<accession>A0AAV6UWZ4</accession>
<feature type="region of interest" description="Disordered" evidence="1">
    <location>
        <begin position="59"/>
        <end position="104"/>
    </location>
</feature>
<evidence type="ECO:0000313" key="2">
    <source>
        <dbReference type="EMBL" id="KAG8188922.1"/>
    </source>
</evidence>
<dbReference type="Proteomes" id="UP000827092">
    <property type="component" value="Unassembled WGS sequence"/>
</dbReference>
<protein>
    <submittedName>
        <fullName evidence="2">Uncharacterized protein</fullName>
    </submittedName>
</protein>
<evidence type="ECO:0000256" key="1">
    <source>
        <dbReference type="SAM" id="MobiDB-lite"/>
    </source>
</evidence>
<keyword evidence="3" id="KW-1185">Reference proteome</keyword>
<dbReference type="EMBL" id="JAFNEN010000227">
    <property type="protein sequence ID" value="KAG8188922.1"/>
    <property type="molecule type" value="Genomic_DNA"/>
</dbReference>
<name>A0AAV6UWZ4_9ARAC</name>
<evidence type="ECO:0000313" key="3">
    <source>
        <dbReference type="Proteomes" id="UP000827092"/>
    </source>
</evidence>
<sequence>MCADLFVNVTDKTVTNSGVSRCVCNDEDVSNLLLSQVGAELICVSSVECSESRRRVYSTSGGRVEKNNLRQSEFGGRFPERPREPPLFRTGASRRYARPHHDES</sequence>
<reference evidence="2 3" key="1">
    <citation type="journal article" date="2022" name="Nat. Ecol. Evol.">
        <title>A masculinizing supergene underlies an exaggerated male reproductive morph in a spider.</title>
        <authorList>
            <person name="Hendrickx F."/>
            <person name="De Corte Z."/>
            <person name="Sonet G."/>
            <person name="Van Belleghem S.M."/>
            <person name="Kostlbacher S."/>
            <person name="Vangestel C."/>
        </authorList>
    </citation>
    <scope>NUCLEOTIDE SEQUENCE [LARGE SCALE GENOMIC DNA]</scope>
    <source>
        <strain evidence="2">W744_W776</strain>
    </source>
</reference>